<dbReference type="PANTHER" id="PTHR30194">
    <property type="entry name" value="CROSSOVER JUNCTION ENDODEOXYRIBONUCLEASE RUVC"/>
    <property type="match status" value="1"/>
</dbReference>
<dbReference type="Proteomes" id="UP000178175">
    <property type="component" value="Unassembled WGS sequence"/>
</dbReference>
<name>A0A1G2TK64_9BACT</name>
<evidence type="ECO:0000256" key="12">
    <source>
        <dbReference type="ARBA" id="ARBA00029354"/>
    </source>
</evidence>
<evidence type="ECO:0000256" key="4">
    <source>
        <dbReference type="ARBA" id="ARBA00022723"/>
    </source>
</evidence>
<dbReference type="CDD" id="cd16962">
    <property type="entry name" value="RuvC"/>
    <property type="match status" value="1"/>
</dbReference>
<evidence type="ECO:0000256" key="10">
    <source>
        <dbReference type="ARBA" id="ARBA00023172"/>
    </source>
</evidence>
<dbReference type="HAMAP" id="MF_00034">
    <property type="entry name" value="RuvC"/>
    <property type="match status" value="1"/>
</dbReference>
<evidence type="ECO:0000256" key="7">
    <source>
        <dbReference type="ARBA" id="ARBA00022801"/>
    </source>
</evidence>
<evidence type="ECO:0000256" key="5">
    <source>
        <dbReference type="ARBA" id="ARBA00022759"/>
    </source>
</evidence>
<comment type="subunit">
    <text evidence="13">Homodimer which binds Holliday junction (HJ) DNA. The HJ becomes 2-fold symmetrical on binding to RuvC with unstacked arms; it has a different conformation from HJ DNA in complex with RuvA. In the full resolvosome a probable DNA-RuvA(4)-RuvB(12)-RuvC(2) complex forms which resolves the HJ.</text>
</comment>
<keyword evidence="9 13" id="KW-0238">DNA-binding</keyword>
<dbReference type="AlphaFoldDB" id="A0A1G2TK64"/>
<keyword evidence="2 13" id="KW-0963">Cytoplasm</keyword>
<evidence type="ECO:0000256" key="9">
    <source>
        <dbReference type="ARBA" id="ARBA00023125"/>
    </source>
</evidence>
<dbReference type="GO" id="GO:0003677">
    <property type="term" value="F:DNA binding"/>
    <property type="evidence" value="ECO:0007669"/>
    <property type="project" value="UniProtKB-KW"/>
</dbReference>
<dbReference type="InterPro" id="IPR012337">
    <property type="entry name" value="RNaseH-like_sf"/>
</dbReference>
<keyword evidence="7 13" id="KW-0378">Hydrolase</keyword>
<keyword evidence="4 13" id="KW-0479">Metal-binding</keyword>
<comment type="similarity">
    <text evidence="1 13">Belongs to the RuvC family.</text>
</comment>
<dbReference type="GO" id="GO:0006310">
    <property type="term" value="P:DNA recombination"/>
    <property type="evidence" value="ECO:0007669"/>
    <property type="project" value="UniProtKB-UniRule"/>
</dbReference>
<dbReference type="GO" id="GO:0000287">
    <property type="term" value="F:magnesium ion binding"/>
    <property type="evidence" value="ECO:0007669"/>
    <property type="project" value="UniProtKB-UniRule"/>
</dbReference>
<organism evidence="15 16">
    <name type="scientific">Candidatus Zambryskibacteria bacterium RIFCSPHIGHO2_02_FULL_43_14</name>
    <dbReference type="NCBI Taxonomy" id="1802748"/>
    <lineage>
        <taxon>Bacteria</taxon>
        <taxon>Candidatus Zambryskiibacteriota</taxon>
    </lineage>
</organism>
<dbReference type="GO" id="GO:0006281">
    <property type="term" value="P:DNA repair"/>
    <property type="evidence" value="ECO:0007669"/>
    <property type="project" value="UniProtKB-UniRule"/>
</dbReference>
<dbReference type="Pfam" id="PF02075">
    <property type="entry name" value="RuvC"/>
    <property type="match status" value="1"/>
</dbReference>
<feature type="active site" evidence="13">
    <location>
        <position position="65"/>
    </location>
</feature>
<dbReference type="NCBIfam" id="TIGR00228">
    <property type="entry name" value="ruvC"/>
    <property type="match status" value="1"/>
</dbReference>
<dbReference type="EC" id="3.1.21.10" evidence="13 14"/>
<comment type="function">
    <text evidence="13">The RuvA-RuvB-RuvC complex processes Holliday junction (HJ) DNA during genetic recombination and DNA repair. Endonuclease that resolves HJ intermediates. Cleaves cruciform DNA by making single-stranded nicks across the HJ at symmetrical positions within the homologous arms, yielding a 5'-phosphate and a 3'-hydroxyl group; requires a central core of homology in the junction. The consensus cleavage sequence is 5'-(A/T)TT(C/G)-3'. Cleavage occurs on the 3'-side of the TT dinucleotide at the point of strand exchange. HJ branch migration catalyzed by RuvA-RuvB allows RuvC to scan DNA until it finds its consensus sequence, where it cleaves and resolves the cruciform DNA.</text>
</comment>
<dbReference type="GO" id="GO:0008821">
    <property type="term" value="F:crossover junction DNA endonuclease activity"/>
    <property type="evidence" value="ECO:0007669"/>
    <property type="project" value="UniProtKB-UniRule"/>
</dbReference>
<dbReference type="GO" id="GO:0048476">
    <property type="term" value="C:Holliday junction resolvase complex"/>
    <property type="evidence" value="ECO:0007669"/>
    <property type="project" value="UniProtKB-UniRule"/>
</dbReference>
<evidence type="ECO:0000256" key="2">
    <source>
        <dbReference type="ARBA" id="ARBA00022490"/>
    </source>
</evidence>
<evidence type="ECO:0000256" key="11">
    <source>
        <dbReference type="ARBA" id="ARBA00023204"/>
    </source>
</evidence>
<accession>A0A1G2TK64</accession>
<proteinExistence type="inferred from homology"/>
<dbReference type="SUPFAM" id="SSF53098">
    <property type="entry name" value="Ribonuclease H-like"/>
    <property type="match status" value="1"/>
</dbReference>
<gene>
    <name evidence="13" type="primary">ruvC</name>
    <name evidence="15" type="ORF">A3C70_02425</name>
</gene>
<dbReference type="InterPro" id="IPR036397">
    <property type="entry name" value="RNaseH_sf"/>
</dbReference>
<evidence type="ECO:0000256" key="13">
    <source>
        <dbReference type="HAMAP-Rule" id="MF_00034"/>
    </source>
</evidence>
<dbReference type="FunFam" id="3.30.420.10:FF:000002">
    <property type="entry name" value="Crossover junction endodeoxyribonuclease RuvC"/>
    <property type="match status" value="1"/>
</dbReference>
<feature type="binding site" evidence="13">
    <location>
        <position position="140"/>
    </location>
    <ligand>
        <name>Mg(2+)</name>
        <dbReference type="ChEBI" id="CHEBI:18420"/>
        <label>1</label>
    </ligand>
</feature>
<reference evidence="15 16" key="1">
    <citation type="journal article" date="2016" name="Nat. Commun.">
        <title>Thousands of microbial genomes shed light on interconnected biogeochemical processes in an aquifer system.</title>
        <authorList>
            <person name="Anantharaman K."/>
            <person name="Brown C.T."/>
            <person name="Hug L.A."/>
            <person name="Sharon I."/>
            <person name="Castelle C.J."/>
            <person name="Probst A.J."/>
            <person name="Thomas B.C."/>
            <person name="Singh A."/>
            <person name="Wilkins M.J."/>
            <person name="Karaoz U."/>
            <person name="Brodie E.L."/>
            <person name="Williams K.H."/>
            <person name="Hubbard S.S."/>
            <person name="Banfield J.F."/>
        </authorList>
    </citation>
    <scope>NUCLEOTIDE SEQUENCE [LARGE SCALE GENOMIC DNA]</scope>
</reference>
<evidence type="ECO:0000256" key="8">
    <source>
        <dbReference type="ARBA" id="ARBA00022842"/>
    </source>
</evidence>
<dbReference type="PRINTS" id="PR00696">
    <property type="entry name" value="RSOLVASERUVC"/>
</dbReference>
<dbReference type="Gene3D" id="3.30.420.10">
    <property type="entry name" value="Ribonuclease H-like superfamily/Ribonuclease H"/>
    <property type="match status" value="1"/>
</dbReference>
<evidence type="ECO:0000256" key="14">
    <source>
        <dbReference type="NCBIfam" id="TIGR00228"/>
    </source>
</evidence>
<sequence>MRNRVIAIDPGFDRIGVAVLDNNEILYSYCIETDRKLPHDKRLLNIGQSVKAVIKKWKPQTLAIENLFFNQNTSTAFKVSEARGVILYEASLAGLKIYEYSPQTVKMAVTGYGKANKIQMATMVKKLVNLPEKSSKRLDDEIDAIALGITHLATKKGI</sequence>
<keyword evidence="11 13" id="KW-0234">DNA repair</keyword>
<feature type="binding site" evidence="13">
    <location>
        <position position="9"/>
    </location>
    <ligand>
        <name>Mg(2+)</name>
        <dbReference type="ChEBI" id="CHEBI:18420"/>
        <label>1</label>
    </ligand>
</feature>
<evidence type="ECO:0000313" key="15">
    <source>
        <dbReference type="EMBL" id="OHA97011.1"/>
    </source>
</evidence>
<evidence type="ECO:0000256" key="1">
    <source>
        <dbReference type="ARBA" id="ARBA00009518"/>
    </source>
</evidence>
<evidence type="ECO:0000256" key="3">
    <source>
        <dbReference type="ARBA" id="ARBA00022722"/>
    </source>
</evidence>
<keyword evidence="6 13" id="KW-0227">DNA damage</keyword>
<keyword evidence="10 13" id="KW-0233">DNA recombination</keyword>
<feature type="active site" evidence="13">
    <location>
        <position position="140"/>
    </location>
</feature>
<dbReference type="PANTHER" id="PTHR30194:SF3">
    <property type="entry name" value="CROSSOVER JUNCTION ENDODEOXYRIBONUCLEASE RUVC"/>
    <property type="match status" value="1"/>
</dbReference>
<dbReference type="EMBL" id="MHVR01000002">
    <property type="protein sequence ID" value="OHA97011.1"/>
    <property type="molecule type" value="Genomic_DNA"/>
</dbReference>
<keyword evidence="5 13" id="KW-0255">Endonuclease</keyword>
<keyword evidence="3 13" id="KW-0540">Nuclease</keyword>
<comment type="caution">
    <text evidence="15">The sequence shown here is derived from an EMBL/GenBank/DDBJ whole genome shotgun (WGS) entry which is preliminary data.</text>
</comment>
<evidence type="ECO:0000313" key="16">
    <source>
        <dbReference type="Proteomes" id="UP000178175"/>
    </source>
</evidence>
<keyword evidence="8 13" id="KW-0460">Magnesium</keyword>
<comment type="cofactor">
    <cofactor evidence="13">
        <name>Mg(2+)</name>
        <dbReference type="ChEBI" id="CHEBI:18420"/>
    </cofactor>
    <text evidence="13">Binds 2 Mg(2+) ion per subunit.</text>
</comment>
<protein>
    <recommendedName>
        <fullName evidence="13 14">Crossover junction endodeoxyribonuclease RuvC</fullName>
        <ecNumber evidence="13 14">3.1.21.10</ecNumber>
    </recommendedName>
    <alternativeName>
        <fullName evidence="13">Holliday junction nuclease RuvC</fullName>
    </alternativeName>
    <alternativeName>
        <fullName evidence="13">Holliday junction resolvase RuvC</fullName>
    </alternativeName>
</protein>
<evidence type="ECO:0000256" key="6">
    <source>
        <dbReference type="ARBA" id="ARBA00022763"/>
    </source>
</evidence>
<comment type="subcellular location">
    <subcellularLocation>
        <location evidence="13">Cytoplasm</location>
    </subcellularLocation>
</comment>
<comment type="catalytic activity">
    <reaction evidence="12 13">
        <text>Endonucleolytic cleavage at a junction such as a reciprocal single-stranded crossover between two homologous DNA duplexes (Holliday junction).</text>
        <dbReference type="EC" id="3.1.21.10"/>
    </reaction>
</comment>
<dbReference type="GO" id="GO:0005737">
    <property type="term" value="C:cytoplasm"/>
    <property type="evidence" value="ECO:0007669"/>
    <property type="project" value="UniProtKB-SubCell"/>
</dbReference>
<dbReference type="InterPro" id="IPR002176">
    <property type="entry name" value="X-over_junc_endoDNase_RuvC"/>
</dbReference>
<feature type="active site" evidence="13">
    <location>
        <position position="9"/>
    </location>
</feature>
<feature type="binding site" evidence="13">
    <location>
        <position position="65"/>
    </location>
    <ligand>
        <name>Mg(2+)</name>
        <dbReference type="ChEBI" id="CHEBI:18420"/>
        <label>2</label>
    </ligand>
</feature>